<evidence type="ECO:0000259" key="3">
    <source>
        <dbReference type="PROSITE" id="PS51781"/>
    </source>
</evidence>
<accession>A0ABT4DDC4</accession>
<dbReference type="Pfam" id="PF13529">
    <property type="entry name" value="Peptidase_C39_2"/>
    <property type="match status" value="1"/>
</dbReference>
<protein>
    <submittedName>
        <fullName evidence="4">SH3 domain-containing protein</fullName>
    </submittedName>
</protein>
<evidence type="ECO:0000313" key="4">
    <source>
        <dbReference type="EMBL" id="MCY6960310.1"/>
    </source>
</evidence>
<evidence type="ECO:0000256" key="2">
    <source>
        <dbReference type="SAM" id="SignalP"/>
    </source>
</evidence>
<feature type="signal peptide" evidence="2">
    <location>
        <begin position="1"/>
        <end position="28"/>
    </location>
</feature>
<dbReference type="Pfam" id="PF13205">
    <property type="entry name" value="Big_5"/>
    <property type="match status" value="1"/>
</dbReference>
<keyword evidence="5" id="KW-1185">Reference proteome</keyword>
<dbReference type="Gene3D" id="3.90.70.10">
    <property type="entry name" value="Cysteine proteinases"/>
    <property type="match status" value="1"/>
</dbReference>
<dbReference type="PANTHER" id="PTHR34408">
    <property type="entry name" value="FAMILY PROTEIN, PUTATIVE-RELATED"/>
    <property type="match status" value="1"/>
</dbReference>
<dbReference type="InterPro" id="IPR032812">
    <property type="entry name" value="SbsA_Ig"/>
</dbReference>
<dbReference type="EMBL" id="JAPQFJ010000024">
    <property type="protein sequence ID" value="MCY6960310.1"/>
    <property type="molecule type" value="Genomic_DNA"/>
</dbReference>
<dbReference type="InterPro" id="IPR003646">
    <property type="entry name" value="SH3-like_bac-type"/>
</dbReference>
<name>A0ABT4DDC4_9CLOT</name>
<reference evidence="4" key="1">
    <citation type="submission" date="2022-12" db="EMBL/GenBank/DDBJ databases">
        <title>Clostridium sp. nov., isolated from industrial wastewater.</title>
        <authorList>
            <person name="Jiayan W."/>
        </authorList>
    </citation>
    <scope>NUCLEOTIDE SEQUENCE</scope>
    <source>
        <strain evidence="4">ZC22-4</strain>
    </source>
</reference>
<dbReference type="Gene3D" id="2.30.30.40">
    <property type="entry name" value="SH3 Domains"/>
    <property type="match status" value="1"/>
</dbReference>
<dbReference type="Proteomes" id="UP001144612">
    <property type="component" value="Unassembled WGS sequence"/>
</dbReference>
<gene>
    <name evidence="4" type="ORF">OW729_16960</name>
</gene>
<comment type="caution">
    <text evidence="4">The sequence shown here is derived from an EMBL/GenBank/DDBJ whole genome shotgun (WGS) entry which is preliminary data.</text>
</comment>
<dbReference type="SMART" id="SM00287">
    <property type="entry name" value="SH3b"/>
    <property type="match status" value="1"/>
</dbReference>
<feature type="chain" id="PRO_5046232635" evidence="2">
    <location>
        <begin position="29"/>
        <end position="425"/>
    </location>
</feature>
<evidence type="ECO:0000313" key="5">
    <source>
        <dbReference type="Proteomes" id="UP001144612"/>
    </source>
</evidence>
<dbReference type="PROSITE" id="PS51781">
    <property type="entry name" value="SH3B"/>
    <property type="match status" value="1"/>
</dbReference>
<dbReference type="PANTHER" id="PTHR34408:SF1">
    <property type="entry name" value="GLYCOSYL HYDROLASE FAMILY 19 DOMAIN-CONTAINING PROTEIN HI_1415"/>
    <property type="match status" value="1"/>
</dbReference>
<dbReference type="RefSeq" id="WP_268062747.1">
    <property type="nucleotide sequence ID" value="NZ_JAPQFJ010000024.1"/>
</dbReference>
<feature type="domain" description="SH3b" evidence="3">
    <location>
        <begin position="30"/>
        <end position="94"/>
    </location>
</feature>
<organism evidence="4 5">
    <name type="scientific">Clostridium brassicae</name>
    <dbReference type="NCBI Taxonomy" id="2999072"/>
    <lineage>
        <taxon>Bacteria</taxon>
        <taxon>Bacillati</taxon>
        <taxon>Bacillota</taxon>
        <taxon>Clostridia</taxon>
        <taxon>Eubacteriales</taxon>
        <taxon>Clostridiaceae</taxon>
        <taxon>Clostridium</taxon>
    </lineage>
</organism>
<keyword evidence="1 2" id="KW-0732">Signal</keyword>
<proteinExistence type="predicted"/>
<dbReference type="InterPro" id="IPR052354">
    <property type="entry name" value="Cell_Wall_Dynamics_Protein"/>
</dbReference>
<dbReference type="InterPro" id="IPR039564">
    <property type="entry name" value="Peptidase_C39-like"/>
</dbReference>
<evidence type="ECO:0000256" key="1">
    <source>
        <dbReference type="ARBA" id="ARBA00022729"/>
    </source>
</evidence>
<sequence>MRKKIASVILAISMVLSPVIGSSSLVKALSNTKGIVNTSSNLNVRKSPSLNSSIIGKLSPNVPVEIVETVGEWYKIKLGSSYGYVYKKYVKIDTSSQEKSEEIKKIYDRIVEPDKTWKINFNHKINLDETVKKEIKIKNSKGVDLPLKLELSQDFKSILISPPEDGYELGDSYTLTLGTGIKSASGLKLKEGKKLNFGIKRLVNKTLGLGKYETEYVHNDKEYDWYIDQYDTGEYNYENCGPSSVTMAIKWAKPSFNKTAQDARNTYRSQGGWWFTYDIQNYLDKYKVKNWTLEDTKESTFKKELKSGNIIILCIDSNYITYNDKEEEHVGKHYQGGGGHFIVVKGYRVVDDKTYFEVYDPNSWGEVYKDGVKKGKDRYYYSEDVKKSMENWWPYMIVVNGSDNGGYAKQSYGVDTSKIEHAQGK</sequence>
<dbReference type="Pfam" id="PF08239">
    <property type="entry name" value="SH3_3"/>
    <property type="match status" value="1"/>
</dbReference>